<dbReference type="AlphaFoldDB" id="M1LQM8"/>
<dbReference type="STRING" id="1208918.CDEE_0055"/>
<dbReference type="KEGG" id="kct:CDEE_0055"/>
<keyword evidence="8" id="KW-1185">Reference proteome</keyword>
<sequence>MILTLYIGKEVYKSTTIVLLFLIGLFIFFSFVEDINDLNDELTLIKIININLLKIPNYLYEILPIALLIGGTISIAKLSRNNEIVILKTSGISNLKLLKILWAITVPIILISIVLSEYIIPIAEIKNKELKLYIRTTNKDSLLSDYWFKETIDENKSRIINIKNIKNNTCICNIYIYEFSKDLDLLNLIIAEKGRFINNYLALDKVTIIKKTSDNNHKKYFSKDFLDCLKITTSLNYKTITYSTLNPDNMSMEMLMNYMNTTKNTQIDTRKQKAAFYRRVSSPITLFIMISIAIHLVIVQSRENKLNNKIFISITLGTIFFLINQLLLNVSLKNIPIYIWVTIPNIFCLTVLTTVLILNKK</sequence>
<dbReference type="PANTHER" id="PTHR33529">
    <property type="entry name" value="SLR0882 PROTEIN-RELATED"/>
    <property type="match status" value="1"/>
</dbReference>
<dbReference type="InterPro" id="IPR005495">
    <property type="entry name" value="LptG/LptF_permease"/>
</dbReference>
<dbReference type="PANTHER" id="PTHR33529:SF2">
    <property type="entry name" value="LIPOPOLYSACCHARIDE EXPORT SYSTEM PERMEASE PROTEIN LPTG"/>
    <property type="match status" value="1"/>
</dbReference>
<evidence type="ECO:0000313" key="8">
    <source>
        <dbReference type="Proteomes" id="UP000011686"/>
    </source>
</evidence>
<proteinExistence type="predicted"/>
<dbReference type="Pfam" id="PF03739">
    <property type="entry name" value="LptF_LptG"/>
    <property type="match status" value="1"/>
</dbReference>
<dbReference type="eggNOG" id="COG0795">
    <property type="taxonomic scope" value="Bacteria"/>
</dbReference>
<evidence type="ECO:0000313" key="7">
    <source>
        <dbReference type="EMBL" id="AGF47902.1"/>
    </source>
</evidence>
<feature type="transmembrane region" description="Helical" evidence="6">
    <location>
        <begin position="280"/>
        <end position="298"/>
    </location>
</feature>
<dbReference type="Proteomes" id="UP000011686">
    <property type="component" value="Chromosome"/>
</dbReference>
<comment type="subcellular location">
    <subcellularLocation>
        <location evidence="1">Cell membrane</location>
        <topology evidence="1">Multi-pass membrane protein</topology>
    </subcellularLocation>
</comment>
<name>M1LQM8_9PROT</name>
<evidence type="ECO:0000256" key="5">
    <source>
        <dbReference type="ARBA" id="ARBA00023136"/>
    </source>
</evidence>
<accession>M1LQM8</accession>
<feature type="transmembrane region" description="Helical" evidence="6">
    <location>
        <begin position="100"/>
        <end position="120"/>
    </location>
</feature>
<gene>
    <name evidence="7" type="ORF">CDEE_0055</name>
</gene>
<feature type="transmembrane region" description="Helical" evidence="6">
    <location>
        <begin position="310"/>
        <end position="331"/>
    </location>
</feature>
<keyword evidence="3 6" id="KW-0812">Transmembrane</keyword>
<evidence type="ECO:0000256" key="6">
    <source>
        <dbReference type="SAM" id="Phobius"/>
    </source>
</evidence>
<feature type="transmembrane region" description="Helical" evidence="6">
    <location>
        <begin position="58"/>
        <end position="79"/>
    </location>
</feature>
<dbReference type="PATRIC" id="fig|1208918.3.peg.602"/>
<keyword evidence="2" id="KW-1003">Cell membrane</keyword>
<evidence type="ECO:0000256" key="1">
    <source>
        <dbReference type="ARBA" id="ARBA00004651"/>
    </source>
</evidence>
<protein>
    <submittedName>
        <fullName evidence="7">Lipopolysaccharide export system permease protein</fullName>
    </submittedName>
</protein>
<organism evidence="7 8">
    <name type="scientific">Candidatus Kinetoplastidibacterium crithidiae TCC036E</name>
    <dbReference type="NCBI Taxonomy" id="1208918"/>
    <lineage>
        <taxon>Bacteria</taxon>
        <taxon>Pseudomonadati</taxon>
        <taxon>Pseudomonadota</taxon>
        <taxon>Betaproteobacteria</taxon>
        <taxon>Candidatus Kinetoplastidibacterium</taxon>
    </lineage>
</organism>
<dbReference type="GO" id="GO:0015920">
    <property type="term" value="P:lipopolysaccharide transport"/>
    <property type="evidence" value="ECO:0007669"/>
    <property type="project" value="TreeGrafter"/>
</dbReference>
<dbReference type="GO" id="GO:0043190">
    <property type="term" value="C:ATP-binding cassette (ABC) transporter complex"/>
    <property type="evidence" value="ECO:0007669"/>
    <property type="project" value="TreeGrafter"/>
</dbReference>
<feature type="transmembrane region" description="Helical" evidence="6">
    <location>
        <begin position="337"/>
        <end position="358"/>
    </location>
</feature>
<keyword evidence="5 6" id="KW-0472">Membrane</keyword>
<evidence type="ECO:0000256" key="4">
    <source>
        <dbReference type="ARBA" id="ARBA00022989"/>
    </source>
</evidence>
<keyword evidence="4 6" id="KW-1133">Transmembrane helix</keyword>
<evidence type="ECO:0000256" key="3">
    <source>
        <dbReference type="ARBA" id="ARBA00022692"/>
    </source>
</evidence>
<dbReference type="HOGENOM" id="CLU_028799_1_1_4"/>
<dbReference type="RefSeq" id="WP_015238721.1">
    <property type="nucleotide sequence ID" value="NC_020283.1"/>
</dbReference>
<dbReference type="EMBL" id="CP003804">
    <property type="protein sequence ID" value="AGF47902.1"/>
    <property type="molecule type" value="Genomic_DNA"/>
</dbReference>
<reference evidence="7 8" key="1">
    <citation type="journal article" date="2013" name="Genome Biol. Evol.">
        <title>Genome evolution and phylogenomic analysis of candidatus kinetoplastibacterium, the betaproteobacterial endosymbionts of strigomonas and angomonas.</title>
        <authorList>
            <person name="Alves J.M."/>
            <person name="Serrano M.G."/>
            <person name="Maia da Silva F."/>
            <person name="Voegtly L.J."/>
            <person name="Matveyev A.V."/>
            <person name="Teixeira M.M."/>
            <person name="Camargo E.P."/>
            <person name="Buck G.A."/>
        </authorList>
    </citation>
    <scope>NUCLEOTIDE SEQUENCE [LARGE SCALE GENOMIC DNA]</scope>
    <source>
        <strain evidence="7 8">TCC036E</strain>
    </source>
</reference>
<feature type="transmembrane region" description="Helical" evidence="6">
    <location>
        <begin position="12"/>
        <end position="32"/>
    </location>
</feature>
<evidence type="ECO:0000256" key="2">
    <source>
        <dbReference type="ARBA" id="ARBA00022475"/>
    </source>
</evidence>